<sequence length="185" mass="21338">MVRWWGRCGCQELVKEPRDCHIWRSWREEDEGNAVDESSKSGIRSNVGQVLEEMRIVRIELNRCSRFRYANTMNLFLTSNHNRYQRQFSGIQLRMKVLRCKVRCQAFVEQEFTPTVTATCKAGYMTIKVATNQSFYGTIHSRDYRTPGCMSYGNGTHLTMLGINLLAPPGSPDNCGVFINNVSYF</sequence>
<organism evidence="1 2">
    <name type="scientific">Polyplax serrata</name>
    <name type="common">Common mouse louse</name>
    <dbReference type="NCBI Taxonomy" id="468196"/>
    <lineage>
        <taxon>Eukaryota</taxon>
        <taxon>Metazoa</taxon>
        <taxon>Ecdysozoa</taxon>
        <taxon>Arthropoda</taxon>
        <taxon>Hexapoda</taxon>
        <taxon>Insecta</taxon>
        <taxon>Pterygota</taxon>
        <taxon>Neoptera</taxon>
        <taxon>Paraneoptera</taxon>
        <taxon>Psocodea</taxon>
        <taxon>Troctomorpha</taxon>
        <taxon>Phthiraptera</taxon>
        <taxon>Anoplura</taxon>
        <taxon>Polyplacidae</taxon>
        <taxon>Polyplax</taxon>
    </lineage>
</organism>
<name>A0AAN8S5Y2_POLSC</name>
<evidence type="ECO:0000313" key="2">
    <source>
        <dbReference type="Proteomes" id="UP001372834"/>
    </source>
</evidence>
<proteinExistence type="predicted"/>
<reference evidence="1 2" key="1">
    <citation type="submission" date="2023-10" db="EMBL/GenBank/DDBJ databases">
        <title>Genomes of two closely related lineages of the louse Polyplax serrata with different host specificities.</title>
        <authorList>
            <person name="Martinu J."/>
            <person name="Tarabai H."/>
            <person name="Stefka J."/>
            <person name="Hypsa V."/>
        </authorList>
    </citation>
    <scope>NUCLEOTIDE SEQUENCE [LARGE SCALE GENOMIC DNA]</scope>
    <source>
        <strain evidence="1">HR10_N</strain>
    </source>
</reference>
<protein>
    <submittedName>
        <fullName evidence="1">Uncharacterized protein</fullName>
    </submittedName>
</protein>
<dbReference type="EMBL" id="JAWJWE010000003">
    <property type="protein sequence ID" value="KAK6639810.1"/>
    <property type="molecule type" value="Genomic_DNA"/>
</dbReference>
<evidence type="ECO:0000313" key="1">
    <source>
        <dbReference type="EMBL" id="KAK6639810.1"/>
    </source>
</evidence>
<gene>
    <name evidence="1" type="ORF">RUM43_008085</name>
</gene>
<comment type="caution">
    <text evidence="1">The sequence shown here is derived from an EMBL/GenBank/DDBJ whole genome shotgun (WGS) entry which is preliminary data.</text>
</comment>
<accession>A0AAN8S5Y2</accession>
<dbReference type="AlphaFoldDB" id="A0AAN8S5Y2"/>
<dbReference type="Proteomes" id="UP001372834">
    <property type="component" value="Unassembled WGS sequence"/>
</dbReference>